<evidence type="ECO:0000259" key="5">
    <source>
        <dbReference type="Pfam" id="PF00425"/>
    </source>
</evidence>
<dbReference type="AlphaFoldDB" id="A0A0A1UYZ9"/>
<evidence type="ECO:0000256" key="4">
    <source>
        <dbReference type="ARBA" id="ARBA00023239"/>
    </source>
</evidence>
<keyword evidence="2" id="KW-0479">Metal-binding</keyword>
<dbReference type="Gene3D" id="3.60.120.10">
    <property type="entry name" value="Anthranilate synthase"/>
    <property type="match status" value="1"/>
</dbReference>
<reference evidence="6 7" key="1">
    <citation type="submission" date="2014-02" db="EMBL/GenBank/DDBJ databases">
        <title>The genome sequence of the entomopathogenic fungus Metarhizium robertsii ARSEF 2575.</title>
        <authorList>
            <person name="Giuliano Garisto Donzelli B."/>
            <person name="Roe B.A."/>
            <person name="Macmil S.L."/>
            <person name="Krasnoff S.B."/>
            <person name="Gibson D.M."/>
        </authorList>
    </citation>
    <scope>NUCLEOTIDE SEQUENCE [LARGE SCALE GENOMIC DNA]</scope>
    <source>
        <strain evidence="6 7">ARSEF 2575</strain>
    </source>
</reference>
<dbReference type="GO" id="GO:0008909">
    <property type="term" value="F:isochorismate synthase activity"/>
    <property type="evidence" value="ECO:0007669"/>
    <property type="project" value="InterPro"/>
</dbReference>
<dbReference type="SUPFAM" id="SSF56322">
    <property type="entry name" value="ADC synthase"/>
    <property type="match status" value="1"/>
</dbReference>
<dbReference type="InterPro" id="IPR019999">
    <property type="entry name" value="Anth_synth_I-like"/>
</dbReference>
<evidence type="ECO:0000313" key="7">
    <source>
        <dbReference type="Proteomes" id="UP000030151"/>
    </source>
</evidence>
<keyword evidence="3" id="KW-0460">Magnesium</keyword>
<keyword evidence="4" id="KW-0456">Lyase</keyword>
<dbReference type="Pfam" id="PF00425">
    <property type="entry name" value="Chorismate_bind"/>
    <property type="match status" value="1"/>
</dbReference>
<dbReference type="EMBL" id="JELW01000003">
    <property type="protein sequence ID" value="EXV03267.1"/>
    <property type="molecule type" value="Genomic_DNA"/>
</dbReference>
<evidence type="ECO:0000256" key="2">
    <source>
        <dbReference type="ARBA" id="ARBA00022723"/>
    </source>
</evidence>
<accession>A0A0A1UYZ9</accession>
<dbReference type="GO" id="GO:0016833">
    <property type="term" value="F:oxo-acid-lyase activity"/>
    <property type="evidence" value="ECO:0007669"/>
    <property type="project" value="InterPro"/>
</dbReference>
<proteinExistence type="predicted"/>
<dbReference type="NCBIfam" id="TIGR03494">
    <property type="entry name" value="salicyl_syn"/>
    <property type="match status" value="1"/>
</dbReference>
<gene>
    <name evidence="6" type="ORF">X797_003067</name>
</gene>
<dbReference type="InterPro" id="IPR015890">
    <property type="entry name" value="Chorismate_C"/>
</dbReference>
<dbReference type="OrthoDB" id="1865897at2759"/>
<evidence type="ECO:0000313" key="6">
    <source>
        <dbReference type="EMBL" id="EXV03267.1"/>
    </source>
</evidence>
<dbReference type="PANTHER" id="PTHR11236:SF48">
    <property type="entry name" value="ISOCHORISMATE SYNTHASE MENF"/>
    <property type="match status" value="1"/>
</dbReference>
<name>A0A0A1UYZ9_9HYPO</name>
<comment type="cofactor">
    <cofactor evidence="1">
        <name>Mg(2+)</name>
        <dbReference type="ChEBI" id="CHEBI:18420"/>
    </cofactor>
</comment>
<evidence type="ECO:0000256" key="3">
    <source>
        <dbReference type="ARBA" id="ARBA00022842"/>
    </source>
</evidence>
<sequence length="454" mass="49461">MGYACQFRKVVLSRTRSEDDLAIVARLLDASKDSDYFAYERENKWHLGIGSRASLFVDSTGTSVTTMTNESISEPVTESIATMARHFVAKYSSNGGRVFGQAGFNYAAFTRGLAFTPGKWPLLSLMVPSVEVTISTDCVAVSGDDAERIEHAVKLIAGGPGAPQAQRQMEVDLDSARDEYMDRVRRGISEIKAGSYKKVILSRAIDLGEEVDMVGTLVRGRRRNTPKRSFSINHAGFQATGFSPELVMALQDGKVVTEPLAGTRAHTGSAAERKALKRNLESDAKEIVEHVISVKEAIEEVRRFSTEGSTVVEDFMTTRVRGHVQHLGSRVTGCLEQGQDGWDAFDVLFPSITASGIPKQDSLDAIERLETRPRELYSGAILMIDDAGLFEASLVLRAVFQNGGQRWVQAGAGVIEMSTPERELLETCEKLATIAPFLVAAETVTPEGGCDGKE</sequence>
<dbReference type="eggNOG" id="KOG1223">
    <property type="taxonomic scope" value="Eukaryota"/>
</dbReference>
<dbReference type="InterPro" id="IPR005801">
    <property type="entry name" value="ADC_synthase"/>
</dbReference>
<dbReference type="Proteomes" id="UP000030151">
    <property type="component" value="Unassembled WGS sequence"/>
</dbReference>
<dbReference type="PANTHER" id="PTHR11236">
    <property type="entry name" value="AMINOBENZOATE/ANTHRANILATE SYNTHASE"/>
    <property type="match status" value="1"/>
</dbReference>
<dbReference type="GO" id="GO:0046872">
    <property type="term" value="F:metal ion binding"/>
    <property type="evidence" value="ECO:0007669"/>
    <property type="project" value="UniProtKB-KW"/>
</dbReference>
<feature type="domain" description="Chorismate-utilising enzyme C-terminal" evidence="5">
    <location>
        <begin position="177"/>
        <end position="430"/>
    </location>
</feature>
<organism evidence="6 7">
    <name type="scientific">Metarhizium robertsii</name>
    <dbReference type="NCBI Taxonomy" id="568076"/>
    <lineage>
        <taxon>Eukaryota</taxon>
        <taxon>Fungi</taxon>
        <taxon>Dikarya</taxon>
        <taxon>Ascomycota</taxon>
        <taxon>Pezizomycotina</taxon>
        <taxon>Sordariomycetes</taxon>
        <taxon>Hypocreomycetidae</taxon>
        <taxon>Hypocreales</taxon>
        <taxon>Clavicipitaceae</taxon>
        <taxon>Metarhizium</taxon>
    </lineage>
</organism>
<dbReference type="HOGENOM" id="CLU_006493_2_0_1"/>
<protein>
    <submittedName>
        <fullName evidence="6">Chorismate binding family protein</fullName>
    </submittedName>
</protein>
<dbReference type="GO" id="GO:0000162">
    <property type="term" value="P:L-tryptophan biosynthetic process"/>
    <property type="evidence" value="ECO:0007669"/>
    <property type="project" value="TreeGrafter"/>
</dbReference>
<evidence type="ECO:0000256" key="1">
    <source>
        <dbReference type="ARBA" id="ARBA00001946"/>
    </source>
</evidence>
<dbReference type="InterPro" id="IPR019996">
    <property type="entry name" value="Salicylate_synthase"/>
</dbReference>
<comment type="caution">
    <text evidence="6">The sequence shown here is derived from an EMBL/GenBank/DDBJ whole genome shotgun (WGS) entry which is preliminary data.</text>
</comment>